<gene>
    <name evidence="3" type="ORF">HPA02_17340</name>
</gene>
<accession>A0A510X8Y1</accession>
<evidence type="ECO:0000256" key="2">
    <source>
        <dbReference type="SAM" id="SignalP"/>
    </source>
</evidence>
<dbReference type="AlphaFoldDB" id="A0A510X8Y1"/>
<feature type="compositionally biased region" description="Basic and acidic residues" evidence="1">
    <location>
        <begin position="173"/>
        <end position="188"/>
    </location>
</feature>
<feature type="chain" id="PRO_5021716552" evidence="2">
    <location>
        <begin position="45"/>
        <end position="195"/>
    </location>
</feature>
<evidence type="ECO:0000313" key="3">
    <source>
        <dbReference type="EMBL" id="GEK47451.1"/>
    </source>
</evidence>
<keyword evidence="2" id="KW-0732">Signal</keyword>
<protein>
    <submittedName>
        <fullName evidence="3">Uncharacterized protein</fullName>
    </submittedName>
</protein>
<proteinExistence type="predicted"/>
<evidence type="ECO:0000256" key="1">
    <source>
        <dbReference type="SAM" id="MobiDB-lite"/>
    </source>
</evidence>
<sequence>MAVIARYRQLLIKSPAMAQRTLRLTSLLTGLSASLLLSSGMAQAETLHLPNEAIIEVAVIESTAFTPEAPRRGDMLLRPVANAAGDIALPSHCLITADGLLDGGRLRVSAQTLTCIATDGGESEIFSGEMSATAYDADGRFGLDACVDAECREARLLPSRTFIMRLGHDLTLEPKDNPSARINEERRQASGGDTP</sequence>
<feature type="signal peptide" evidence="2">
    <location>
        <begin position="1"/>
        <end position="44"/>
    </location>
</feature>
<feature type="region of interest" description="Disordered" evidence="1">
    <location>
        <begin position="173"/>
        <end position="195"/>
    </location>
</feature>
<comment type="caution">
    <text evidence="3">The sequence shown here is derived from an EMBL/GenBank/DDBJ whole genome shotgun (WGS) entry which is preliminary data.</text>
</comment>
<reference evidence="3 4" key="1">
    <citation type="submission" date="2019-07" db="EMBL/GenBank/DDBJ databases">
        <title>Whole genome shotgun sequence of Halomonas pacifica NBRC 102220.</title>
        <authorList>
            <person name="Hosoyama A."/>
            <person name="Uohara A."/>
            <person name="Ohji S."/>
            <person name="Ichikawa N."/>
        </authorList>
    </citation>
    <scope>NUCLEOTIDE SEQUENCE [LARGE SCALE GENOMIC DNA]</scope>
    <source>
        <strain evidence="3 4">NBRC 102220</strain>
    </source>
</reference>
<keyword evidence="4" id="KW-1185">Reference proteome</keyword>
<evidence type="ECO:0000313" key="4">
    <source>
        <dbReference type="Proteomes" id="UP000321275"/>
    </source>
</evidence>
<name>A0A510X8Y1_9GAMM</name>
<dbReference type="Proteomes" id="UP000321275">
    <property type="component" value="Unassembled WGS sequence"/>
</dbReference>
<dbReference type="EMBL" id="BJUK01000016">
    <property type="protein sequence ID" value="GEK47451.1"/>
    <property type="molecule type" value="Genomic_DNA"/>
</dbReference>
<organism evidence="3 4">
    <name type="scientific">Bisbaumannia pacifica</name>
    <dbReference type="NCBI Taxonomy" id="77098"/>
    <lineage>
        <taxon>Bacteria</taxon>
        <taxon>Pseudomonadati</taxon>
        <taxon>Pseudomonadota</taxon>
        <taxon>Gammaproteobacteria</taxon>
        <taxon>Oceanospirillales</taxon>
        <taxon>Halomonadaceae</taxon>
        <taxon>Bisbaumannia</taxon>
    </lineage>
</organism>